<comment type="caution">
    <text evidence="2">The sequence shown here is derived from an EMBL/GenBank/DDBJ whole genome shotgun (WGS) entry which is preliminary data.</text>
</comment>
<keyword evidence="3" id="KW-1185">Reference proteome</keyword>
<protein>
    <submittedName>
        <fullName evidence="2">Uncharacterized protein</fullName>
    </submittedName>
</protein>
<evidence type="ECO:0000256" key="1">
    <source>
        <dbReference type="SAM" id="MobiDB-lite"/>
    </source>
</evidence>
<evidence type="ECO:0000313" key="2">
    <source>
        <dbReference type="EMBL" id="MBF5059657.1"/>
    </source>
</evidence>
<dbReference type="EMBL" id="JAAEJV010000033">
    <property type="protein sequence ID" value="MBF5059657.1"/>
    <property type="molecule type" value="Genomic_DNA"/>
</dbReference>
<accession>A0ABS0AZU5</accession>
<reference evidence="2 3" key="1">
    <citation type="submission" date="2020-01" db="EMBL/GenBank/DDBJ databases">
        <title>Draft genome sequence of Cand. Neptunochlamydia vexilliferae K9.</title>
        <authorList>
            <person name="Schulz F."/>
            <person name="Koestlbacher S."/>
            <person name="Wascher F."/>
            <person name="Pizzetti I."/>
            <person name="Horn M."/>
        </authorList>
    </citation>
    <scope>NUCLEOTIDE SEQUENCE [LARGE SCALE GENOMIC DNA]</scope>
    <source>
        <strain evidence="2 3">K9</strain>
    </source>
</reference>
<gene>
    <name evidence="2" type="ORF">NEPTK9_001173</name>
</gene>
<evidence type="ECO:0000313" key="3">
    <source>
        <dbReference type="Proteomes" id="UP001194714"/>
    </source>
</evidence>
<organism evidence="2 3">
    <name type="scientific">Candidatus Neptunichlamydia vexilliferae</name>
    <dbReference type="NCBI Taxonomy" id="1651774"/>
    <lineage>
        <taxon>Bacteria</taxon>
        <taxon>Pseudomonadati</taxon>
        <taxon>Chlamydiota</taxon>
        <taxon>Chlamydiia</taxon>
        <taxon>Parachlamydiales</taxon>
        <taxon>Simkaniaceae</taxon>
        <taxon>Candidatus Neptunichlamydia</taxon>
    </lineage>
</organism>
<dbReference type="Proteomes" id="UP001194714">
    <property type="component" value="Unassembled WGS sequence"/>
</dbReference>
<sequence>MAQISPVKHHPQPPSQPPQILNNSWKAFGFSKEHEKVFLRNLSHHFSQMIYRNMRKMKETARKFREENR</sequence>
<dbReference type="RefSeq" id="WP_194847962.1">
    <property type="nucleotide sequence ID" value="NZ_JAAEJV010000033.1"/>
</dbReference>
<feature type="region of interest" description="Disordered" evidence="1">
    <location>
        <begin position="1"/>
        <end position="22"/>
    </location>
</feature>
<proteinExistence type="predicted"/>
<name>A0ABS0AZU5_9BACT</name>